<dbReference type="PANTHER" id="PTHR30085">
    <property type="entry name" value="AMINO ACID ABC TRANSPORTER PERMEASE"/>
    <property type="match status" value="1"/>
</dbReference>
<evidence type="ECO:0000313" key="8">
    <source>
        <dbReference type="EMBL" id="CDX04528.1"/>
    </source>
</evidence>
<evidence type="ECO:0000259" key="7">
    <source>
        <dbReference type="SMART" id="SM00079"/>
    </source>
</evidence>
<dbReference type="InterPro" id="IPR001320">
    <property type="entry name" value="Iontro_rcpt_C"/>
</dbReference>
<dbReference type="GO" id="GO:0016020">
    <property type="term" value="C:membrane"/>
    <property type="evidence" value="ECO:0007669"/>
    <property type="project" value="InterPro"/>
</dbReference>
<dbReference type="InterPro" id="IPR051455">
    <property type="entry name" value="Bact_solute-bind_prot3"/>
</dbReference>
<comment type="similarity">
    <text evidence="1 4">Belongs to the bacterial solute-binding protein 3 family.</text>
</comment>
<proteinExistence type="inferred from homology"/>
<dbReference type="GO" id="GO:0005576">
    <property type="term" value="C:extracellular region"/>
    <property type="evidence" value="ECO:0007669"/>
    <property type="project" value="TreeGrafter"/>
</dbReference>
<reference evidence="8" key="1">
    <citation type="submission" date="2014-07" db="EMBL/GenBank/DDBJ databases">
        <authorList>
            <person name="Hornung V.Bastian."/>
        </authorList>
    </citation>
    <scope>NUCLEOTIDE SEQUENCE</scope>
    <source>
        <strain evidence="8">PCE-S</strain>
    </source>
</reference>
<feature type="signal peptide" evidence="5">
    <location>
        <begin position="1"/>
        <end position="19"/>
    </location>
</feature>
<dbReference type="PATRIC" id="fig|49338.4.peg.4991"/>
<dbReference type="InterPro" id="IPR001638">
    <property type="entry name" value="Solute-binding_3/MltF_N"/>
</dbReference>
<dbReference type="Gene3D" id="3.40.190.10">
    <property type="entry name" value="Periplasmic binding protein-like II"/>
    <property type="match status" value="2"/>
</dbReference>
<keyword evidence="3 5" id="KW-0732">Signal</keyword>
<dbReference type="AlphaFoldDB" id="A0A098B6L7"/>
<dbReference type="GO" id="GO:0030288">
    <property type="term" value="C:outer membrane-bounded periplasmic space"/>
    <property type="evidence" value="ECO:0007669"/>
    <property type="project" value="TreeGrafter"/>
</dbReference>
<feature type="domain" description="Solute-binding protein family 3/N-terminal" evidence="6">
    <location>
        <begin position="52"/>
        <end position="274"/>
    </location>
</feature>
<dbReference type="GO" id="GO:0006865">
    <property type="term" value="P:amino acid transport"/>
    <property type="evidence" value="ECO:0007669"/>
    <property type="project" value="TreeGrafter"/>
</dbReference>
<dbReference type="InterPro" id="IPR018313">
    <property type="entry name" value="SBP_3_CS"/>
</dbReference>
<feature type="chain" id="PRO_5039207195" evidence="5">
    <location>
        <begin position="20"/>
        <end position="274"/>
    </location>
</feature>
<dbReference type="SMART" id="SM00079">
    <property type="entry name" value="PBPe"/>
    <property type="match status" value="1"/>
</dbReference>
<keyword evidence="2" id="KW-0813">Transport</keyword>
<evidence type="ECO:0000256" key="2">
    <source>
        <dbReference type="ARBA" id="ARBA00022448"/>
    </source>
</evidence>
<dbReference type="RefSeq" id="WP_144676871.1">
    <property type="nucleotide sequence ID" value="NZ_JAYFNZ010000046.1"/>
</dbReference>
<organism evidence="8">
    <name type="scientific">Desulfitobacterium hafniense</name>
    <name type="common">Desulfitobacterium frappieri</name>
    <dbReference type="NCBI Taxonomy" id="49338"/>
    <lineage>
        <taxon>Bacteria</taxon>
        <taxon>Bacillati</taxon>
        <taxon>Bacillota</taxon>
        <taxon>Clostridia</taxon>
        <taxon>Eubacteriales</taxon>
        <taxon>Desulfitobacteriaceae</taxon>
        <taxon>Desulfitobacterium</taxon>
    </lineage>
</organism>
<dbReference type="SUPFAM" id="SSF53850">
    <property type="entry name" value="Periplasmic binding protein-like II"/>
    <property type="match status" value="1"/>
</dbReference>
<dbReference type="PROSITE" id="PS51257">
    <property type="entry name" value="PROKAR_LIPOPROTEIN"/>
    <property type="match status" value="1"/>
</dbReference>
<dbReference type="GO" id="GO:0015276">
    <property type="term" value="F:ligand-gated monoatomic ion channel activity"/>
    <property type="evidence" value="ECO:0007669"/>
    <property type="project" value="InterPro"/>
</dbReference>
<name>A0A098B6L7_DESHA</name>
<evidence type="ECO:0000256" key="3">
    <source>
        <dbReference type="ARBA" id="ARBA00022729"/>
    </source>
</evidence>
<evidence type="ECO:0000256" key="5">
    <source>
        <dbReference type="SAM" id="SignalP"/>
    </source>
</evidence>
<evidence type="ECO:0000256" key="1">
    <source>
        <dbReference type="ARBA" id="ARBA00010333"/>
    </source>
</evidence>
<feature type="domain" description="Ionotropic glutamate receptor C-terminal" evidence="7">
    <location>
        <begin position="52"/>
        <end position="273"/>
    </location>
</feature>
<gene>
    <name evidence="8" type="ORF">DPCES_4642</name>
</gene>
<dbReference type="PANTHER" id="PTHR30085:SF6">
    <property type="entry name" value="ABC TRANSPORTER GLUTAMINE-BINDING PROTEIN GLNH"/>
    <property type="match status" value="1"/>
</dbReference>
<protein>
    <submittedName>
        <fullName evidence="8">Major cell-binding factor</fullName>
    </submittedName>
</protein>
<dbReference type="EMBL" id="LK996017">
    <property type="protein sequence ID" value="CDX04528.1"/>
    <property type="molecule type" value="Genomic_DNA"/>
</dbReference>
<accession>A0A098B6L7</accession>
<evidence type="ECO:0000259" key="6">
    <source>
        <dbReference type="SMART" id="SM00062"/>
    </source>
</evidence>
<dbReference type="PROSITE" id="PS01039">
    <property type="entry name" value="SBP_BACTERIAL_3"/>
    <property type="match status" value="1"/>
</dbReference>
<sequence length="274" mass="28961">MKKLGILLAGVFLVGSLLAGCGSSTAQQPAQSGGGSESGAPADVQAIKDRGALSVGVKVDVPGFGYKDPKTNVIDGFEIDLVKALAEEIFGDPSKIKLQAVTAKTRGPLLDSGDVDMVVATFTITEDRKKSYNFSDPYYIDGVGLLVKKAPGYKSLKDLDGKNIGVAQSATSKTAVQAEADKLGVKVKFQEFATYPEIKAALDSGRVDAFSVDRSILLGYIDDSTMLLDDKFSPQEYGVASKLGNDGLAKLVNDKIAEMKGNGELDKLIEKWGL</sequence>
<dbReference type="SMART" id="SM00062">
    <property type="entry name" value="PBPb"/>
    <property type="match status" value="1"/>
</dbReference>
<evidence type="ECO:0000256" key="4">
    <source>
        <dbReference type="RuleBase" id="RU003744"/>
    </source>
</evidence>
<dbReference type="Pfam" id="PF00497">
    <property type="entry name" value="SBP_bac_3"/>
    <property type="match status" value="1"/>
</dbReference>